<evidence type="ECO:0000313" key="2">
    <source>
        <dbReference type="EMBL" id="KAH8386860.1"/>
    </source>
</evidence>
<protein>
    <submittedName>
        <fullName evidence="2">Uncharacterized protein</fullName>
    </submittedName>
</protein>
<feature type="compositionally biased region" description="Basic and acidic residues" evidence="1">
    <location>
        <begin position="62"/>
        <end position="73"/>
    </location>
</feature>
<organism evidence="2 3">
    <name type="scientific">Drosophila rubida</name>
    <dbReference type="NCBI Taxonomy" id="30044"/>
    <lineage>
        <taxon>Eukaryota</taxon>
        <taxon>Metazoa</taxon>
        <taxon>Ecdysozoa</taxon>
        <taxon>Arthropoda</taxon>
        <taxon>Hexapoda</taxon>
        <taxon>Insecta</taxon>
        <taxon>Pterygota</taxon>
        <taxon>Neoptera</taxon>
        <taxon>Endopterygota</taxon>
        <taxon>Diptera</taxon>
        <taxon>Brachycera</taxon>
        <taxon>Muscomorpha</taxon>
        <taxon>Ephydroidea</taxon>
        <taxon>Drosophilidae</taxon>
        <taxon>Drosophila</taxon>
    </lineage>
</organism>
<evidence type="ECO:0000313" key="3">
    <source>
        <dbReference type="Proteomes" id="UP001200034"/>
    </source>
</evidence>
<reference evidence="2" key="1">
    <citation type="journal article" date="2021" name="Mol. Ecol. Resour.">
        <title>Phylogenomic analyses of the genus Drosophila reveals genomic signals of climate adaptation.</title>
        <authorList>
            <person name="Li F."/>
            <person name="Rane R.V."/>
            <person name="Luria V."/>
            <person name="Xiong Z."/>
            <person name="Chen J."/>
            <person name="Li Z."/>
            <person name="Catullo R.A."/>
            <person name="Griffin P.C."/>
            <person name="Schiffer M."/>
            <person name="Pearce S."/>
            <person name="Lee S.F."/>
            <person name="McElroy K."/>
            <person name="Stocker A."/>
            <person name="Shirriffs J."/>
            <person name="Cockerell F."/>
            <person name="Coppin C."/>
            <person name="Sgro C.M."/>
            <person name="Karger A."/>
            <person name="Cain J.W."/>
            <person name="Weber J.A."/>
            <person name="Santpere G."/>
            <person name="Kirschner M.W."/>
            <person name="Hoffmann A.A."/>
            <person name="Oakeshott J.G."/>
            <person name="Zhang G."/>
        </authorList>
    </citation>
    <scope>NUCLEOTIDE SEQUENCE</scope>
    <source>
        <strain evidence="2">BGI-SZ-2011g</strain>
    </source>
</reference>
<dbReference type="Proteomes" id="UP001200034">
    <property type="component" value="Unassembled WGS sequence"/>
</dbReference>
<feature type="compositionally biased region" description="Polar residues" evidence="1">
    <location>
        <begin position="30"/>
        <end position="40"/>
    </location>
</feature>
<proteinExistence type="predicted"/>
<name>A0AAD4PQI6_9MUSC</name>
<accession>A0AAD4PQI6</accession>
<comment type="caution">
    <text evidence="2">The sequence shown here is derived from an EMBL/GenBank/DDBJ whole genome shotgun (WGS) entry which is preliminary data.</text>
</comment>
<dbReference type="EMBL" id="JAJJHW010000095">
    <property type="protein sequence ID" value="KAH8386860.1"/>
    <property type="molecule type" value="Genomic_DNA"/>
</dbReference>
<evidence type="ECO:0000256" key="1">
    <source>
        <dbReference type="SAM" id="MobiDB-lite"/>
    </source>
</evidence>
<feature type="region of interest" description="Disordered" evidence="1">
    <location>
        <begin position="21"/>
        <end position="73"/>
    </location>
</feature>
<dbReference type="AlphaFoldDB" id="A0AAD4PQI6"/>
<feature type="non-terminal residue" evidence="2">
    <location>
        <position position="73"/>
    </location>
</feature>
<keyword evidence="3" id="KW-1185">Reference proteome</keyword>
<gene>
    <name evidence="2" type="ORF">KR093_003078</name>
</gene>
<sequence length="73" mass="8024">MAAAACSVRHVRTRSDFITNCRISPPNWPTRATQPQSRGADSSRAEGCPTDCPNARMPDCPSDERDSKKGFRT</sequence>